<dbReference type="GeneID" id="103583386"/>
<dbReference type="Proteomes" id="UP000694923">
    <property type="component" value="Unplaced"/>
</dbReference>
<dbReference type="PANTHER" id="PTHR10728">
    <property type="entry name" value="CYTOSOLIC PHOSPHOLIPASE A2"/>
    <property type="match status" value="1"/>
</dbReference>
<dbReference type="Gene3D" id="3.40.1090.10">
    <property type="entry name" value="Cytosolic phospholipase A2 catalytic domain"/>
    <property type="match status" value="1"/>
</dbReference>
<feature type="non-terminal residue" evidence="8">
    <location>
        <position position="126"/>
    </location>
</feature>
<keyword evidence="7" id="KW-1185">Reference proteome</keyword>
<dbReference type="SUPFAM" id="SSF52151">
    <property type="entry name" value="FabD/lysophospholipase-like"/>
    <property type="match status" value="1"/>
</dbReference>
<keyword evidence="2 5" id="KW-0443">Lipid metabolism</keyword>
<sequence length="126" mass="14676">PDEFEQIYEPLDVKSKKIHVVDSGLTFNLPYPLILRPQRGVDLIISFDFSARPSDSSPPFKELLLAEKWAKMNKLPFPKIDPYVFDREGLKECYVFKPKNSDMEKDCPTIIHFVLANINFRKYKAP</sequence>
<keyword evidence="1 5" id="KW-0378">Hydrolase</keyword>
<accession>A0ABM0Q3J3</accession>
<dbReference type="RefSeq" id="XP_008562934.1">
    <property type="nucleotide sequence ID" value="XM_008564712.1"/>
</dbReference>
<feature type="non-terminal residue" evidence="8">
    <location>
        <position position="1"/>
    </location>
</feature>
<reference evidence="8" key="1">
    <citation type="submission" date="2025-08" db="UniProtKB">
        <authorList>
            <consortium name="RefSeq"/>
        </authorList>
    </citation>
    <scope>IDENTIFICATION</scope>
</reference>
<evidence type="ECO:0000256" key="4">
    <source>
        <dbReference type="ARBA" id="ARBA00048373"/>
    </source>
</evidence>
<feature type="domain" description="PLA2c" evidence="6">
    <location>
        <begin position="1"/>
        <end position="126"/>
    </location>
</feature>
<proteinExistence type="predicted"/>
<keyword evidence="5" id="KW-0442">Lipid degradation</keyword>
<evidence type="ECO:0000313" key="8">
    <source>
        <dbReference type="RefSeq" id="XP_008562934.1"/>
    </source>
</evidence>
<dbReference type="InterPro" id="IPR016035">
    <property type="entry name" value="Acyl_Trfase/lysoPLipase"/>
</dbReference>
<dbReference type="Pfam" id="PF01735">
    <property type="entry name" value="PLA2_B"/>
    <property type="match status" value="1"/>
</dbReference>
<dbReference type="InterPro" id="IPR002642">
    <property type="entry name" value="LysoPLipase_cat_dom"/>
</dbReference>
<gene>
    <name evidence="8" type="primary">LOC103583386</name>
</gene>
<comment type="catalytic activity">
    <reaction evidence="4">
        <text>1-hexadecanoyl-2-(5Z,8Z,11Z,14Z-eicosatetraenoyl)-sn-glycero-3-phosphocholine + H2O = 1-hexadecanoyl-sn-glycero-3-phosphocholine + (5Z,8Z,11Z,14Z)-eicosatetraenoate + H(+)</text>
        <dbReference type="Rhea" id="RHEA:40427"/>
        <dbReference type="ChEBI" id="CHEBI:15377"/>
        <dbReference type="ChEBI" id="CHEBI:15378"/>
        <dbReference type="ChEBI" id="CHEBI:32395"/>
        <dbReference type="ChEBI" id="CHEBI:72998"/>
        <dbReference type="ChEBI" id="CHEBI:73003"/>
    </reaction>
    <physiologicalReaction direction="left-to-right" evidence="4">
        <dbReference type="Rhea" id="RHEA:40428"/>
    </physiologicalReaction>
</comment>
<dbReference type="PROSITE" id="PS51210">
    <property type="entry name" value="PLA2C"/>
    <property type="match status" value="1"/>
</dbReference>
<evidence type="ECO:0000256" key="1">
    <source>
        <dbReference type="ARBA" id="ARBA00022801"/>
    </source>
</evidence>
<dbReference type="PANTHER" id="PTHR10728:SF13">
    <property type="entry name" value="CYTOSOLIC PHOSPHOLIPASE A2"/>
    <property type="match status" value="1"/>
</dbReference>
<comment type="catalytic activity">
    <reaction evidence="3">
        <text>a 1,2-diacyl-sn-glycero-3-phosphocholine + H2O = a 1-acyl-sn-glycero-3-phosphocholine + a fatty acid + H(+)</text>
        <dbReference type="Rhea" id="RHEA:15801"/>
        <dbReference type="ChEBI" id="CHEBI:15377"/>
        <dbReference type="ChEBI" id="CHEBI:15378"/>
        <dbReference type="ChEBI" id="CHEBI:28868"/>
        <dbReference type="ChEBI" id="CHEBI:57643"/>
        <dbReference type="ChEBI" id="CHEBI:58168"/>
        <dbReference type="EC" id="3.1.1.4"/>
    </reaction>
    <physiologicalReaction direction="left-to-right" evidence="3">
        <dbReference type="Rhea" id="RHEA:15802"/>
    </physiologicalReaction>
</comment>
<evidence type="ECO:0000256" key="5">
    <source>
        <dbReference type="PROSITE-ProRule" id="PRU00555"/>
    </source>
</evidence>
<organism evidence="7 8">
    <name type="scientific">Galeopterus variegatus</name>
    <name type="common">Malayan flying lemur</name>
    <name type="synonym">Cynocephalus variegatus</name>
    <dbReference type="NCBI Taxonomy" id="482537"/>
    <lineage>
        <taxon>Eukaryota</taxon>
        <taxon>Metazoa</taxon>
        <taxon>Chordata</taxon>
        <taxon>Craniata</taxon>
        <taxon>Vertebrata</taxon>
        <taxon>Euteleostomi</taxon>
        <taxon>Mammalia</taxon>
        <taxon>Eutheria</taxon>
        <taxon>Euarchontoglires</taxon>
        <taxon>Dermoptera</taxon>
        <taxon>Cynocephalidae</taxon>
        <taxon>Galeopterus</taxon>
    </lineage>
</organism>
<protein>
    <submittedName>
        <fullName evidence="8">Cytosolic phospholipase A2-like</fullName>
    </submittedName>
</protein>
<evidence type="ECO:0000256" key="3">
    <source>
        <dbReference type="ARBA" id="ARBA00023422"/>
    </source>
</evidence>
<name>A0ABM0Q3J3_GALVR</name>
<evidence type="ECO:0000313" key="7">
    <source>
        <dbReference type="Proteomes" id="UP000694923"/>
    </source>
</evidence>
<evidence type="ECO:0000256" key="2">
    <source>
        <dbReference type="ARBA" id="ARBA00023098"/>
    </source>
</evidence>
<evidence type="ECO:0000259" key="6">
    <source>
        <dbReference type="PROSITE" id="PS51210"/>
    </source>
</evidence>